<dbReference type="Pfam" id="PF14229">
    <property type="entry name" value="DUF4332"/>
    <property type="match status" value="1"/>
</dbReference>
<dbReference type="EMBL" id="UOEI01000540">
    <property type="protein sequence ID" value="VAW07664.1"/>
    <property type="molecule type" value="Genomic_DNA"/>
</dbReference>
<dbReference type="InterPro" id="IPR025567">
    <property type="entry name" value="DUF4332"/>
</dbReference>
<feature type="non-terminal residue" evidence="2">
    <location>
        <position position="84"/>
    </location>
</feature>
<name>A0A3B0TFX9_9ZZZZ</name>
<proteinExistence type="predicted"/>
<dbReference type="AlphaFoldDB" id="A0A3B0TFX9"/>
<accession>A0A3B0TFX9</accession>
<evidence type="ECO:0000259" key="1">
    <source>
        <dbReference type="Pfam" id="PF14229"/>
    </source>
</evidence>
<feature type="domain" description="DUF4332" evidence="1">
    <location>
        <begin position="10"/>
        <end position="84"/>
    </location>
</feature>
<evidence type="ECO:0000313" key="2">
    <source>
        <dbReference type="EMBL" id="VAW07664.1"/>
    </source>
</evidence>
<sequence length="84" mass="9036">MASISAIRAMGQRHATKLRKAKVRTTEVLLREASTRTGRSSLSGRTGIPTADLLKWAHQADMMRVDGIGPEYADLLAASGVDTI</sequence>
<gene>
    <name evidence="2" type="ORF">MNBD_ACTINO01-433</name>
</gene>
<reference evidence="2" key="1">
    <citation type="submission" date="2018-06" db="EMBL/GenBank/DDBJ databases">
        <authorList>
            <person name="Zhirakovskaya E."/>
        </authorList>
    </citation>
    <scope>NUCLEOTIDE SEQUENCE</scope>
</reference>
<protein>
    <recommendedName>
        <fullName evidence="1">DUF4332 domain-containing protein</fullName>
    </recommendedName>
</protein>
<organism evidence="2">
    <name type="scientific">hydrothermal vent metagenome</name>
    <dbReference type="NCBI Taxonomy" id="652676"/>
    <lineage>
        <taxon>unclassified sequences</taxon>
        <taxon>metagenomes</taxon>
        <taxon>ecological metagenomes</taxon>
    </lineage>
</organism>